<sequence length="232" mass="26561">MDIKLLGIIGSLGAVATGGGVYLAFKEKQTSVSISELFKQEKGVKLMTADDDDAKWNEAWIKYRDDHKITGDTNYEDEDKWGISNWKEKRSGENAFEEFKQECHKRSKVVVKDTQTQEYKDVKKYCSRPKKVSELLAEEGSKSPLDKDKDTDLWNQSWKDYKKVNAESGDGSTVKYKATDTWNIPEWASKQKEGSAPSEYKTTCETKLNSYIVPDKAFEDETFKQVVSWCTK</sequence>
<feature type="transmembrane region" description="Helical" evidence="1">
    <location>
        <begin position="6"/>
        <end position="25"/>
    </location>
</feature>
<keyword evidence="1" id="KW-1133">Transmembrane helix</keyword>
<evidence type="ECO:0000313" key="2">
    <source>
        <dbReference type="EMBL" id="AEW45170.1"/>
    </source>
</evidence>
<dbReference type="AlphaFoldDB" id="H6N698"/>
<accession>H6N698</accession>
<dbReference type="EMBL" id="CP003199">
    <property type="protein sequence ID" value="AEW45170.1"/>
    <property type="molecule type" value="Genomic_DNA"/>
</dbReference>
<evidence type="ECO:0000256" key="1">
    <source>
        <dbReference type="SAM" id="Phobius"/>
    </source>
</evidence>
<protein>
    <submittedName>
        <fullName evidence="2">Uncharacterized protein</fullName>
    </submittedName>
</protein>
<keyword evidence="1" id="KW-0812">Transmembrane</keyword>
<keyword evidence="3" id="KW-1185">Reference proteome</keyword>
<organism evidence="2 3">
    <name type="scientific">Mycoplasma haemocanis (strain Illinois)</name>
    <dbReference type="NCBI Taxonomy" id="1111676"/>
    <lineage>
        <taxon>Bacteria</taxon>
        <taxon>Bacillati</taxon>
        <taxon>Mycoplasmatota</taxon>
        <taxon>Mollicutes</taxon>
        <taxon>Mycoplasmataceae</taxon>
        <taxon>Mycoplasma</taxon>
    </lineage>
</organism>
<dbReference type="HOGENOM" id="CLU_098620_0_0_14"/>
<dbReference type="KEGG" id="mhe:MHC_01520"/>
<dbReference type="STRING" id="1111676.MHC_01520"/>
<keyword evidence="1" id="KW-0472">Membrane</keyword>
<gene>
    <name evidence="2" type="ordered locus">MHC_01520</name>
</gene>
<name>H6N698_MYCHN</name>
<dbReference type="OrthoDB" id="9822825at2"/>
<dbReference type="Proteomes" id="UP000009135">
    <property type="component" value="Chromosome"/>
</dbReference>
<proteinExistence type="predicted"/>
<evidence type="ECO:0000313" key="3">
    <source>
        <dbReference type="Proteomes" id="UP000009135"/>
    </source>
</evidence>
<reference evidence="2 3" key="1">
    <citation type="journal article" date="2012" name="J. Bacteriol.">
        <title>Complete genome sequence of Mycoplasma haemocanis strain Illinois.</title>
        <authorList>
            <person name="do Nascimento N.C."/>
            <person name="Guimaraes A.M."/>
            <person name="Santos A.P."/>
            <person name="Sanmiguel P.J."/>
            <person name="Messick J.B."/>
        </authorList>
    </citation>
    <scope>NUCLEOTIDE SEQUENCE [LARGE SCALE GENOMIC DNA]</scope>
    <source>
        <strain evidence="2 3">Illinois</strain>
    </source>
</reference>